<reference evidence="1" key="1">
    <citation type="submission" date="2017-12" db="EMBL/GenBank/DDBJ databases">
        <title>Genomics of Macrococcus caseolyticus.</title>
        <authorList>
            <person name="MacFadyen A.C."/>
            <person name="Paterson G.K."/>
        </authorList>
    </citation>
    <scope>NUCLEOTIDE SEQUENCE</scope>
    <source>
        <strain evidence="1">5459_5_49</strain>
    </source>
</reference>
<dbReference type="Proteomes" id="UP000233606">
    <property type="component" value="Unassembled WGS sequence"/>
</dbReference>
<protein>
    <submittedName>
        <fullName evidence="1">Uncharacterized protein</fullName>
    </submittedName>
</protein>
<dbReference type="EMBL" id="PIWU01000001">
    <property type="protein sequence ID" value="PKE57490.1"/>
    <property type="molecule type" value="Genomic_DNA"/>
</dbReference>
<name>A0ACC9MVM4_9STAP</name>
<organism evidence="1 2">
    <name type="scientific">Macrococcoides caseolyticum</name>
    <dbReference type="NCBI Taxonomy" id="69966"/>
    <lineage>
        <taxon>Bacteria</taxon>
        <taxon>Bacillati</taxon>
        <taxon>Bacillota</taxon>
        <taxon>Bacilli</taxon>
        <taxon>Bacillales</taxon>
        <taxon>Staphylococcaceae</taxon>
        <taxon>Macrococcoides</taxon>
    </lineage>
</organism>
<evidence type="ECO:0000313" key="1">
    <source>
        <dbReference type="EMBL" id="PKE57490.1"/>
    </source>
</evidence>
<sequence length="270" mass="30414">MNYNFTDMNNIAHSSVTSANQLIYNDVNIDKTLSDINCDIITLNVTGRAALEYNINTVTPDGIDGELFQSATLKARTLQVEMLISAKDNATLRKKYEQLNKMFSKREIVSIRFSDETDRAYYGIYTASDNPKEDSNEQIFNIDILCTDPFKYSDVQTINYSSSAILSVLSDFPVKPYIEVEYSGVGTTLDIINTKTKKGIKLVGLNPSVEKIYKIDVLENRITKSNLDTNALTNLNITSDWEEFDIKTGDQVTFLPTPSKITIKYQGVFL</sequence>
<evidence type="ECO:0000313" key="2">
    <source>
        <dbReference type="Proteomes" id="UP000233606"/>
    </source>
</evidence>
<gene>
    <name evidence="1" type="ORF">CW682_00025</name>
</gene>
<comment type="caution">
    <text evidence="1">The sequence shown here is derived from an EMBL/GenBank/DDBJ whole genome shotgun (WGS) entry which is preliminary data.</text>
</comment>
<keyword evidence="2" id="KW-1185">Reference proteome</keyword>
<accession>A0ACC9MVM4</accession>
<proteinExistence type="predicted"/>